<proteinExistence type="inferred from homology"/>
<comment type="similarity">
    <text evidence="1">Belongs to the methyltransferase superfamily.</text>
</comment>
<comment type="caution">
    <text evidence="5">The sequence shown here is derived from an EMBL/GenBank/DDBJ whole genome shotgun (WGS) entry which is preliminary data.</text>
</comment>
<reference evidence="5 6" key="1">
    <citation type="journal article" date="2013" name="Genome Announc.">
        <title>Draft Genome Sequence of the Cellulolytic, Mesophilic, Anaerobic Bacterium Clostridium termitidis Strain CT1112 (DSM 5398).</title>
        <authorList>
            <person name="Lal S."/>
            <person name="Ramachandran U."/>
            <person name="Zhang X."/>
            <person name="Munir R."/>
            <person name="Sparling R."/>
            <person name="Levin D.B."/>
        </authorList>
    </citation>
    <scope>NUCLEOTIDE SEQUENCE [LARGE SCALE GENOMIC DNA]</scope>
    <source>
        <strain evidence="5 6">CT1112</strain>
    </source>
</reference>
<keyword evidence="2" id="KW-0489">Methyltransferase</keyword>
<sequence length="261" mass="30542">MDLRKSFDSDVINYDRWRPRYCNELFNDIIEHSKLNAEKECLEIGCGTGQATEPILKTGSSLTAIELGENFTEFTRNKFKAYKNFQMKNADFEKFDLENNRFDLVFSGTAFHWIPEEIGYPKVYNILKSGGTIALFWNKPAPKGFDDQLHLKMQEVYQKYFGPEVVEKARSERENPQEHYAKIKGTIEKYGFVKAECRLYKQVREFTADEYVSLISTYSENITLPEPIKSQFLTGIRDTIYDFNNNIKVYDTIDLYLARKP</sequence>
<dbReference type="Proteomes" id="UP000014155">
    <property type="component" value="Unassembled WGS sequence"/>
</dbReference>
<dbReference type="InterPro" id="IPR029063">
    <property type="entry name" value="SAM-dependent_MTases_sf"/>
</dbReference>
<evidence type="ECO:0000313" key="5">
    <source>
        <dbReference type="EMBL" id="EMS69126.1"/>
    </source>
</evidence>
<dbReference type="GO" id="GO:0032259">
    <property type="term" value="P:methylation"/>
    <property type="evidence" value="ECO:0007669"/>
    <property type="project" value="UniProtKB-KW"/>
</dbReference>
<dbReference type="STRING" id="1195236.CTER_5230"/>
<dbReference type="EMBL" id="AORV01000072">
    <property type="protein sequence ID" value="EMS69126.1"/>
    <property type="molecule type" value="Genomic_DNA"/>
</dbReference>
<evidence type="ECO:0000256" key="1">
    <source>
        <dbReference type="ARBA" id="ARBA00008361"/>
    </source>
</evidence>
<name>S0FH39_RUMCE</name>
<dbReference type="PANTHER" id="PTHR44942:SF4">
    <property type="entry name" value="METHYLTRANSFERASE TYPE 11 DOMAIN-CONTAINING PROTEIN"/>
    <property type="match status" value="1"/>
</dbReference>
<gene>
    <name evidence="5" type="ORF">CTER_5230</name>
</gene>
<dbReference type="RefSeq" id="WP_004630848.1">
    <property type="nucleotide sequence ID" value="NZ_AORV01000072.1"/>
</dbReference>
<dbReference type="PANTHER" id="PTHR44942">
    <property type="entry name" value="METHYLTRANSF_11 DOMAIN-CONTAINING PROTEIN"/>
    <property type="match status" value="1"/>
</dbReference>
<dbReference type="GO" id="GO:0008757">
    <property type="term" value="F:S-adenosylmethionine-dependent methyltransferase activity"/>
    <property type="evidence" value="ECO:0007669"/>
    <property type="project" value="InterPro"/>
</dbReference>
<dbReference type="eggNOG" id="COG0030">
    <property type="taxonomic scope" value="Bacteria"/>
</dbReference>
<dbReference type="AlphaFoldDB" id="S0FH39"/>
<evidence type="ECO:0000313" key="6">
    <source>
        <dbReference type="Proteomes" id="UP000014155"/>
    </source>
</evidence>
<dbReference type="CDD" id="cd02440">
    <property type="entry name" value="AdoMet_MTases"/>
    <property type="match status" value="1"/>
</dbReference>
<dbReference type="Pfam" id="PF08241">
    <property type="entry name" value="Methyltransf_11"/>
    <property type="match status" value="1"/>
</dbReference>
<keyword evidence="3 5" id="KW-0808">Transferase</keyword>
<keyword evidence="6" id="KW-1185">Reference proteome</keyword>
<organism evidence="5 6">
    <name type="scientific">Ruminiclostridium cellobioparum subsp. termitidis CT1112</name>
    <dbReference type="NCBI Taxonomy" id="1195236"/>
    <lineage>
        <taxon>Bacteria</taxon>
        <taxon>Bacillati</taxon>
        <taxon>Bacillota</taxon>
        <taxon>Clostridia</taxon>
        <taxon>Eubacteriales</taxon>
        <taxon>Oscillospiraceae</taxon>
        <taxon>Ruminiclostridium</taxon>
    </lineage>
</organism>
<dbReference type="SUPFAM" id="SSF53335">
    <property type="entry name" value="S-adenosyl-L-methionine-dependent methyltransferases"/>
    <property type="match status" value="1"/>
</dbReference>
<dbReference type="Gene3D" id="3.40.50.150">
    <property type="entry name" value="Vaccinia Virus protein VP39"/>
    <property type="match status" value="1"/>
</dbReference>
<dbReference type="PATRIC" id="fig|1195236.3.peg.5365"/>
<feature type="domain" description="Methyltransferase type 11" evidence="4">
    <location>
        <begin position="42"/>
        <end position="134"/>
    </location>
</feature>
<dbReference type="InterPro" id="IPR013216">
    <property type="entry name" value="Methyltransf_11"/>
</dbReference>
<accession>S0FH39</accession>
<protein>
    <submittedName>
        <fullName evidence="5">Dimethyladenosine transferase (RRNA methylation)</fullName>
    </submittedName>
</protein>
<evidence type="ECO:0000256" key="3">
    <source>
        <dbReference type="ARBA" id="ARBA00022679"/>
    </source>
</evidence>
<dbReference type="InterPro" id="IPR051052">
    <property type="entry name" value="Diverse_substrate_MTase"/>
</dbReference>
<evidence type="ECO:0000259" key="4">
    <source>
        <dbReference type="Pfam" id="PF08241"/>
    </source>
</evidence>
<evidence type="ECO:0000256" key="2">
    <source>
        <dbReference type="ARBA" id="ARBA00022603"/>
    </source>
</evidence>